<reference evidence="2 3" key="1">
    <citation type="submission" date="2015-10" db="EMBL/GenBank/DDBJ databases">
        <authorList>
            <person name="Ju K.-S."/>
            <person name="Doroghazi J.R."/>
            <person name="Metcalf W.W."/>
        </authorList>
    </citation>
    <scope>NUCLEOTIDE SEQUENCE [LARGE SCALE GENOMIC DNA]</scope>
    <source>
        <strain evidence="2 3">NRRL B-24793</strain>
    </source>
</reference>
<name>A0A9X0I0J6_9ACTN</name>
<evidence type="ECO:0000313" key="2">
    <source>
        <dbReference type="EMBL" id="KUJ44539.1"/>
    </source>
</evidence>
<dbReference type="SUPFAM" id="SSF158745">
    <property type="entry name" value="LanC-like"/>
    <property type="match status" value="1"/>
</dbReference>
<proteinExistence type="predicted"/>
<dbReference type="InterPro" id="IPR007822">
    <property type="entry name" value="LANC-like"/>
</dbReference>
<dbReference type="SMART" id="SM01260">
    <property type="entry name" value="LANC_like"/>
    <property type="match status" value="1"/>
</dbReference>
<dbReference type="Proteomes" id="UP000053246">
    <property type="component" value="Unassembled WGS sequence"/>
</dbReference>
<dbReference type="InterPro" id="IPR012341">
    <property type="entry name" value="6hp_glycosidase-like_sf"/>
</dbReference>
<dbReference type="Gene3D" id="1.50.10.10">
    <property type="match status" value="1"/>
</dbReference>
<dbReference type="RefSeq" id="WP_013733768.1">
    <property type="nucleotide sequence ID" value="NZ_LMWI01000002.1"/>
</dbReference>
<dbReference type="GO" id="GO:0005975">
    <property type="term" value="P:carbohydrate metabolic process"/>
    <property type="evidence" value="ECO:0007669"/>
    <property type="project" value="InterPro"/>
</dbReference>
<comment type="caution">
    <text evidence="2">The sequence shown here is derived from an EMBL/GenBank/DDBJ whole genome shotgun (WGS) entry which is preliminary data.</text>
</comment>
<dbReference type="AlphaFoldDB" id="A0A9X0I0J6"/>
<dbReference type="EMBL" id="LMWI01000002">
    <property type="protein sequence ID" value="KUJ44539.1"/>
    <property type="molecule type" value="Genomic_DNA"/>
</dbReference>
<dbReference type="InterPro" id="IPR025410">
    <property type="entry name" value="Lant_dehyd"/>
</dbReference>
<protein>
    <recommendedName>
        <fullName evidence="1">Lantibiotic biosynthesis protein dehydration domain-containing protein</fullName>
    </recommendedName>
</protein>
<feature type="domain" description="Lantibiotic biosynthesis protein dehydration" evidence="1">
    <location>
        <begin position="222"/>
        <end position="591"/>
    </location>
</feature>
<accession>A0A9X0I0J6</accession>
<evidence type="ECO:0000313" key="3">
    <source>
        <dbReference type="Proteomes" id="UP000053246"/>
    </source>
</evidence>
<dbReference type="OMA" id="CENLIAC"/>
<gene>
    <name evidence="2" type="ORF">ADL17_15270</name>
</gene>
<dbReference type="Pfam" id="PF05147">
    <property type="entry name" value="LANC_like"/>
    <property type="match status" value="1"/>
</dbReference>
<keyword evidence="3" id="KW-1185">Reference proteome</keyword>
<dbReference type="GO" id="GO:0031179">
    <property type="term" value="P:peptide modification"/>
    <property type="evidence" value="ECO:0007669"/>
    <property type="project" value="InterPro"/>
</dbReference>
<dbReference type="Pfam" id="PF13575">
    <property type="entry name" value="DUF4135"/>
    <property type="match status" value="1"/>
</dbReference>
<sequence>MTTTSASLGLGAMSAPDTLLGLGGADERLLNVIALAAPFDEREAGVYFAPVRTGGRRKLAERSQRWLRSAVADDDVSLRALLLHRQQTNRDLGAGLVDVVVRDPGKLPDWAYALVDFLLAQPPTAAQDPAAELVGGVFVSFQRAAIRLTGLRQNNLRGVALTPEAADDVTGQLVQRLIKVCHAALGFELQIADGAATPVNWYGRAGIDVSRLGWLGRLESLPGLAYLIGVTCLNYKRAVGEIFDRLHQDLPMLRRELWAWADPGALASYSGDSGDLHDSGRTVSLLSFAGGQRVVYKPKDLSSVAGFMDVLTFLNTHGLPLDLTTRRVLLRDGYGWEEYVVARPCVSGEDPARFYRRLGMLTRLAQLLECRDLWADNLIAIGERPMFIDLENVLQGRMRKPVLLGPRAEALWHEIEESVAKTAVVSYPRIGVPGRRAHDIGCCAPMQEQLAVDSDGFPDGWEPPPYRPMVDGRYVDPAAHADDVLTGYREMDACLVANAPALAAERGPLHLLSQARVRYIWRSTWDYLTMLQVASGPLALTDGVAREIVLARLFRGAREVLHTDPRRTDSLEMIEREIEALRRLDIPLFQSEPMTSTVRTPEGSRVENHFSGTAWQRLRDRLDELVERAECGAPMPEEALAACLDFASGGRPIWAPPPGDPDGRRDPALLGISVYHPKAFRAEVDHSQLLAGACAAADDIIAAAVPVGDGQHGWVGAVHYPAFGLDQLEPLHGDLLTGTAGIAVFLAELYQTTGKPTYWAFAQDALAATTEFTTVAGQASLYRRMAGGRQPVGGFVGIGATIYALARCGQVIGDPQLLAQAQSLVPTARDLLAAGTSVADPVTGRAGLLLALLKLTEAQPCTAADELAASLYEQLLAELPGGVPAPYPAGVALLDALPSGAPGVAMALARYAERNGLSIDDEQLAPAVGSTSGALLAATVAAAALGRARPAQAQTPTPAGSPSSVDLLDRIELGLAAWRGDADEQQHTAAHAAARTLLSRRASQGRWFPDRRRADRTQLSAVDGLAAAGLACLALAEEDVTSLRTMS</sequence>
<evidence type="ECO:0000259" key="1">
    <source>
        <dbReference type="Pfam" id="PF13575"/>
    </source>
</evidence>
<organism evidence="2 3">
    <name type="scientific">Micromonospora maris</name>
    <dbReference type="NCBI Taxonomy" id="1003110"/>
    <lineage>
        <taxon>Bacteria</taxon>
        <taxon>Bacillati</taxon>
        <taxon>Actinomycetota</taxon>
        <taxon>Actinomycetes</taxon>
        <taxon>Micromonosporales</taxon>
        <taxon>Micromonosporaceae</taxon>
        <taxon>Micromonospora</taxon>
    </lineage>
</organism>